<sequence length="147" mass="15976">MLRECLPVVSSWSRGFSLCSMLNIRPFSPLRHLAPSLGGRVLFAAACASGIVDGMEKKTVAIKRPSYLATASGGMGLSRSECRSVLGVGQLTDTSSGSLEVWRPVRSDQSYGIRLPLVHSRRPKSEQPPACHFIFTMSSSLLICYSR</sequence>
<evidence type="ECO:0000313" key="2">
    <source>
        <dbReference type="Proteomes" id="UP000248349"/>
    </source>
</evidence>
<evidence type="ECO:0000313" key="1">
    <source>
        <dbReference type="EMBL" id="PYH45871.1"/>
    </source>
</evidence>
<gene>
    <name evidence="1" type="ORF">BP01DRAFT_31326</name>
</gene>
<reference evidence="1 2" key="1">
    <citation type="submission" date="2016-12" db="EMBL/GenBank/DDBJ databases">
        <title>The genomes of Aspergillus section Nigri reveals drivers in fungal speciation.</title>
        <authorList>
            <consortium name="DOE Joint Genome Institute"/>
            <person name="Vesth T.C."/>
            <person name="Nybo J."/>
            <person name="Theobald S."/>
            <person name="Brandl J."/>
            <person name="Frisvad J.C."/>
            <person name="Nielsen K.F."/>
            <person name="Lyhne E.K."/>
            <person name="Kogle M.E."/>
            <person name="Kuo A."/>
            <person name="Riley R."/>
            <person name="Clum A."/>
            <person name="Nolan M."/>
            <person name="Lipzen A."/>
            <person name="Salamov A."/>
            <person name="Henrissat B."/>
            <person name="Wiebenga A."/>
            <person name="De Vries R.P."/>
            <person name="Grigoriev I.V."/>
            <person name="Mortensen U.H."/>
            <person name="Andersen M.R."/>
            <person name="Baker S.E."/>
        </authorList>
    </citation>
    <scope>NUCLEOTIDE SEQUENCE [LARGE SCALE GENOMIC DNA]</scope>
    <source>
        <strain evidence="1 2">JOP 1030-1</strain>
    </source>
</reference>
<accession>A0A318ZEA9</accession>
<keyword evidence="2" id="KW-1185">Reference proteome</keyword>
<protein>
    <submittedName>
        <fullName evidence="1">Uncharacterized protein</fullName>
    </submittedName>
</protein>
<dbReference type="GeneID" id="37073729"/>
<dbReference type="EMBL" id="KZ821229">
    <property type="protein sequence ID" value="PYH45871.1"/>
    <property type="molecule type" value="Genomic_DNA"/>
</dbReference>
<name>A0A318ZEA9_9EURO</name>
<dbReference type="RefSeq" id="XP_025431853.1">
    <property type="nucleotide sequence ID" value="XM_025572501.1"/>
</dbReference>
<dbReference type="Proteomes" id="UP000248349">
    <property type="component" value="Unassembled WGS sequence"/>
</dbReference>
<dbReference type="AlphaFoldDB" id="A0A318ZEA9"/>
<organism evidence="1 2">
    <name type="scientific">Aspergillus saccharolyticus JOP 1030-1</name>
    <dbReference type="NCBI Taxonomy" id="1450539"/>
    <lineage>
        <taxon>Eukaryota</taxon>
        <taxon>Fungi</taxon>
        <taxon>Dikarya</taxon>
        <taxon>Ascomycota</taxon>
        <taxon>Pezizomycotina</taxon>
        <taxon>Eurotiomycetes</taxon>
        <taxon>Eurotiomycetidae</taxon>
        <taxon>Eurotiales</taxon>
        <taxon>Aspergillaceae</taxon>
        <taxon>Aspergillus</taxon>
        <taxon>Aspergillus subgen. Circumdati</taxon>
    </lineage>
</organism>
<proteinExistence type="predicted"/>